<protein>
    <submittedName>
        <fullName evidence="3">Uncharacterized conserved protein YbjT, contains NAD(P)-binding and DUF2867 domains</fullName>
    </submittedName>
</protein>
<dbReference type="InterPro" id="IPR021295">
    <property type="entry name" value="DUF2867"/>
</dbReference>
<dbReference type="GO" id="GO:0005737">
    <property type="term" value="C:cytoplasm"/>
    <property type="evidence" value="ECO:0007669"/>
    <property type="project" value="TreeGrafter"/>
</dbReference>
<sequence length="504" mass="57494">MKILLTGANGYIGQRLLPVLVEQEHEIYCLVRDRRRLNAPDRVLERVKIVEADLLEPLDTDTLPHEIDVAYYLVHSMSGSSSFEEKEAKTAQHFADYIATTTTQQVIYLGGIVNDKALSPHLRSRLQVEEILRSSGRPVTVLRAGIIVGSGSASFEIIRDLVEKLPVMVAPRWVNTRCQPIAIRNVIGYLEGVLLKKEAMGKTFDIGGPDILTYRQMILQFAHVRGYDRLLIPVPFLSPRLSSMWLYFVTATSFQLAKNLVDSLKAEVVCQLTGIEDIVPQELIPYEEAVRLAFDKIRQNMVLSSWTDSLTRSHLPFTLLDYVEVPRHGCLHDTREIELTRSPQEVMTNVWTIGGKRGWYFGNVLWRIRGYLDKLVGGVGLRRGRRSPFDLRSGDALDFWRVLVADKEKRRLLLYAEMKLPGDAWLEFKMEKRDHDSWVLKQTATFRPRGLWGRLYWYLLVPAHELIFGQMLYRIATYPPPTLQTPGEGSAPRSVPAPDRATTP</sequence>
<dbReference type="RefSeq" id="WP_089683611.1">
    <property type="nucleotide sequence ID" value="NZ_FNFO01000006.1"/>
</dbReference>
<organism evidence="3 4">
    <name type="scientific">Catalinimonas alkaloidigena</name>
    <dbReference type="NCBI Taxonomy" id="1075417"/>
    <lineage>
        <taxon>Bacteria</taxon>
        <taxon>Pseudomonadati</taxon>
        <taxon>Bacteroidota</taxon>
        <taxon>Cytophagia</taxon>
        <taxon>Cytophagales</taxon>
        <taxon>Catalimonadaceae</taxon>
        <taxon>Catalinimonas</taxon>
    </lineage>
</organism>
<dbReference type="InterPro" id="IPR016040">
    <property type="entry name" value="NAD(P)-bd_dom"/>
</dbReference>
<feature type="domain" description="NAD(P)-binding" evidence="2">
    <location>
        <begin position="7"/>
        <end position="147"/>
    </location>
</feature>
<dbReference type="GO" id="GO:0004029">
    <property type="term" value="F:aldehyde dehydrogenase (NAD+) activity"/>
    <property type="evidence" value="ECO:0007669"/>
    <property type="project" value="TreeGrafter"/>
</dbReference>
<dbReference type="EMBL" id="FNFO01000006">
    <property type="protein sequence ID" value="SDL43493.1"/>
    <property type="molecule type" value="Genomic_DNA"/>
</dbReference>
<dbReference type="OrthoDB" id="9774199at2"/>
<dbReference type="InterPro" id="IPR036291">
    <property type="entry name" value="NAD(P)-bd_dom_sf"/>
</dbReference>
<dbReference type="Pfam" id="PF11066">
    <property type="entry name" value="DUF2867"/>
    <property type="match status" value="1"/>
</dbReference>
<dbReference type="PANTHER" id="PTHR48079">
    <property type="entry name" value="PROTEIN YEEZ"/>
    <property type="match status" value="1"/>
</dbReference>
<reference evidence="3 4" key="1">
    <citation type="submission" date="2016-10" db="EMBL/GenBank/DDBJ databases">
        <authorList>
            <person name="de Groot N.N."/>
        </authorList>
    </citation>
    <scope>NUCLEOTIDE SEQUENCE [LARGE SCALE GENOMIC DNA]</scope>
    <source>
        <strain evidence="3 4">DSM 25186</strain>
    </source>
</reference>
<gene>
    <name evidence="3" type="ORF">SAMN05421823_10616</name>
</gene>
<dbReference type="Pfam" id="PF13460">
    <property type="entry name" value="NAD_binding_10"/>
    <property type="match status" value="1"/>
</dbReference>
<evidence type="ECO:0000259" key="2">
    <source>
        <dbReference type="Pfam" id="PF13460"/>
    </source>
</evidence>
<accession>A0A1G9K2N9</accession>
<dbReference type="STRING" id="1075417.SAMN05421823_10616"/>
<evidence type="ECO:0000313" key="3">
    <source>
        <dbReference type="EMBL" id="SDL43493.1"/>
    </source>
</evidence>
<dbReference type="AlphaFoldDB" id="A0A1G9K2N9"/>
<keyword evidence="4" id="KW-1185">Reference proteome</keyword>
<dbReference type="SUPFAM" id="SSF51735">
    <property type="entry name" value="NAD(P)-binding Rossmann-fold domains"/>
    <property type="match status" value="1"/>
</dbReference>
<dbReference type="PANTHER" id="PTHR48079:SF6">
    <property type="entry name" value="NAD(P)-BINDING DOMAIN-CONTAINING PROTEIN-RELATED"/>
    <property type="match status" value="1"/>
</dbReference>
<evidence type="ECO:0000256" key="1">
    <source>
        <dbReference type="SAM" id="MobiDB-lite"/>
    </source>
</evidence>
<evidence type="ECO:0000313" key="4">
    <source>
        <dbReference type="Proteomes" id="UP000198510"/>
    </source>
</evidence>
<name>A0A1G9K2N9_9BACT</name>
<dbReference type="Proteomes" id="UP000198510">
    <property type="component" value="Unassembled WGS sequence"/>
</dbReference>
<dbReference type="Gene3D" id="3.40.50.720">
    <property type="entry name" value="NAD(P)-binding Rossmann-like Domain"/>
    <property type="match status" value="1"/>
</dbReference>
<feature type="region of interest" description="Disordered" evidence="1">
    <location>
        <begin position="483"/>
        <end position="504"/>
    </location>
</feature>
<proteinExistence type="predicted"/>
<dbReference type="InterPro" id="IPR051783">
    <property type="entry name" value="NAD(P)-dependent_oxidoreduct"/>
</dbReference>